<evidence type="ECO:0000313" key="3">
    <source>
        <dbReference type="Proteomes" id="UP001596180"/>
    </source>
</evidence>
<organism evidence="2 3">
    <name type="scientific">Streptomyces chlorus</name>
    <dbReference type="NCBI Taxonomy" id="887452"/>
    <lineage>
        <taxon>Bacteria</taxon>
        <taxon>Bacillati</taxon>
        <taxon>Actinomycetota</taxon>
        <taxon>Actinomycetes</taxon>
        <taxon>Kitasatosporales</taxon>
        <taxon>Streptomycetaceae</taxon>
        <taxon>Streptomyces</taxon>
    </lineage>
</organism>
<comment type="caution">
    <text evidence="2">The sequence shown here is derived from an EMBL/GenBank/DDBJ whole genome shotgun (WGS) entry which is preliminary data.</text>
</comment>
<protein>
    <submittedName>
        <fullName evidence="2">Uncharacterized protein</fullName>
    </submittedName>
</protein>
<evidence type="ECO:0000256" key="1">
    <source>
        <dbReference type="SAM" id="MobiDB-lite"/>
    </source>
</evidence>
<dbReference type="RefSeq" id="WP_381358196.1">
    <property type="nucleotide sequence ID" value="NZ_JBHSOA010000008.1"/>
</dbReference>
<name>A0ABW1DQT5_9ACTN</name>
<dbReference type="Proteomes" id="UP001596180">
    <property type="component" value="Unassembled WGS sequence"/>
</dbReference>
<reference evidence="3" key="1">
    <citation type="journal article" date="2019" name="Int. J. Syst. Evol. Microbiol.">
        <title>The Global Catalogue of Microorganisms (GCM) 10K type strain sequencing project: providing services to taxonomists for standard genome sequencing and annotation.</title>
        <authorList>
            <consortium name="The Broad Institute Genomics Platform"/>
            <consortium name="The Broad Institute Genome Sequencing Center for Infectious Disease"/>
            <person name="Wu L."/>
            <person name="Ma J."/>
        </authorList>
    </citation>
    <scope>NUCLEOTIDE SEQUENCE [LARGE SCALE GENOMIC DNA]</scope>
    <source>
        <strain evidence="3">JCM 10411</strain>
    </source>
</reference>
<keyword evidence="3" id="KW-1185">Reference proteome</keyword>
<accession>A0ABW1DQT5</accession>
<dbReference type="EMBL" id="JBHSOA010000008">
    <property type="protein sequence ID" value="MFC5850996.1"/>
    <property type="molecule type" value="Genomic_DNA"/>
</dbReference>
<sequence>MSSMTAAPSGCPTHAGKTGARPTAARNHAWAHGEDHGQETVGLYLQGEIATLLRVGHFRDFAPEGVWFFGSFYGHSPLEWPIRVPGGAGPWQSHVQGNLRDAPGPT</sequence>
<gene>
    <name evidence="2" type="ORF">ACFPZI_03835</name>
</gene>
<evidence type="ECO:0000313" key="2">
    <source>
        <dbReference type="EMBL" id="MFC5850996.1"/>
    </source>
</evidence>
<proteinExistence type="predicted"/>
<feature type="region of interest" description="Disordered" evidence="1">
    <location>
        <begin position="1"/>
        <end position="33"/>
    </location>
</feature>
<feature type="non-terminal residue" evidence="2">
    <location>
        <position position="106"/>
    </location>
</feature>